<dbReference type="EMBL" id="GBXM01060772">
    <property type="protein sequence ID" value="JAH47805.1"/>
    <property type="molecule type" value="Transcribed_RNA"/>
</dbReference>
<feature type="transmembrane region" description="Helical" evidence="1">
    <location>
        <begin position="6"/>
        <end position="27"/>
    </location>
</feature>
<reference evidence="2" key="2">
    <citation type="journal article" date="2015" name="Fish Shellfish Immunol.">
        <title>Early steps in the European eel (Anguilla anguilla)-Vibrio vulnificus interaction in the gills: Role of the RtxA13 toxin.</title>
        <authorList>
            <person name="Callol A."/>
            <person name="Pajuelo D."/>
            <person name="Ebbesson L."/>
            <person name="Teles M."/>
            <person name="MacKenzie S."/>
            <person name="Amaro C."/>
        </authorList>
    </citation>
    <scope>NUCLEOTIDE SEQUENCE</scope>
</reference>
<sequence>MMNEFTHLYFCPAHLAIDCLFFCHIFYDFISA</sequence>
<organism evidence="2">
    <name type="scientific">Anguilla anguilla</name>
    <name type="common">European freshwater eel</name>
    <name type="synonym">Muraena anguilla</name>
    <dbReference type="NCBI Taxonomy" id="7936"/>
    <lineage>
        <taxon>Eukaryota</taxon>
        <taxon>Metazoa</taxon>
        <taxon>Chordata</taxon>
        <taxon>Craniata</taxon>
        <taxon>Vertebrata</taxon>
        <taxon>Euteleostomi</taxon>
        <taxon>Actinopterygii</taxon>
        <taxon>Neopterygii</taxon>
        <taxon>Teleostei</taxon>
        <taxon>Anguilliformes</taxon>
        <taxon>Anguillidae</taxon>
        <taxon>Anguilla</taxon>
    </lineage>
</organism>
<dbReference type="EMBL" id="GBXM01063171">
    <property type="protein sequence ID" value="JAH45406.1"/>
    <property type="molecule type" value="Transcribed_RNA"/>
</dbReference>
<protein>
    <submittedName>
        <fullName evidence="2">Uncharacterized protein</fullName>
    </submittedName>
</protein>
<accession>A0A0E9T4A9</accession>
<keyword evidence="1" id="KW-1133">Transmembrane helix</keyword>
<evidence type="ECO:0000313" key="2">
    <source>
        <dbReference type="EMBL" id="JAH47805.1"/>
    </source>
</evidence>
<dbReference type="AlphaFoldDB" id="A0A0E9T4A9"/>
<reference evidence="2" key="1">
    <citation type="submission" date="2014-11" db="EMBL/GenBank/DDBJ databases">
        <authorList>
            <person name="Amaro Gonzalez C."/>
        </authorList>
    </citation>
    <scope>NUCLEOTIDE SEQUENCE</scope>
</reference>
<evidence type="ECO:0000256" key="1">
    <source>
        <dbReference type="SAM" id="Phobius"/>
    </source>
</evidence>
<proteinExistence type="predicted"/>
<keyword evidence="1" id="KW-0472">Membrane</keyword>
<name>A0A0E9T4A9_ANGAN</name>
<keyword evidence="1" id="KW-0812">Transmembrane</keyword>